<dbReference type="KEGG" id="pspi:PS2015_2738"/>
<feature type="coiled-coil region" evidence="3">
    <location>
        <begin position="42"/>
        <end position="69"/>
    </location>
</feature>
<gene>
    <name evidence="4" type="ORF">PS2015_2738</name>
</gene>
<dbReference type="PRINTS" id="PR00080">
    <property type="entry name" value="SDRFAMILY"/>
</dbReference>
<keyword evidence="2" id="KW-0560">Oxidoreductase</keyword>
<reference evidence="4 5" key="1">
    <citation type="submission" date="2015-11" db="EMBL/GenBank/DDBJ databases">
        <authorList>
            <person name="Zhang Y."/>
            <person name="Guo Z."/>
        </authorList>
    </citation>
    <scope>NUCLEOTIDE SEQUENCE [LARGE SCALE GENOMIC DNA]</scope>
    <source>
        <strain evidence="4 5">KCTC 32221</strain>
    </source>
</reference>
<evidence type="ECO:0000256" key="1">
    <source>
        <dbReference type="ARBA" id="ARBA00006484"/>
    </source>
</evidence>
<dbReference type="STRING" id="1249552.PS2015_2738"/>
<name>A0A0S2KGG2_9GAMM</name>
<dbReference type="Gene3D" id="3.40.50.720">
    <property type="entry name" value="NAD(P)-binding Rossmann-like Domain"/>
    <property type="match status" value="1"/>
</dbReference>
<dbReference type="AlphaFoldDB" id="A0A0S2KGG2"/>
<dbReference type="NCBIfam" id="NF006598">
    <property type="entry name" value="PRK09135.1"/>
    <property type="match status" value="1"/>
</dbReference>
<dbReference type="PANTHER" id="PTHR43639:SF1">
    <property type="entry name" value="SHORT-CHAIN DEHYDROGENASE_REDUCTASE FAMILY PROTEIN"/>
    <property type="match status" value="1"/>
</dbReference>
<sequence length="255" mass="27409">MPLMTDRVTQTPVVLVTGAARRIGAEIVRVFHENGYNVIIHYRSSESDARALQQQLNQQRADSAKLLQADLNDPVQVISLACDAVGCYGRVDALVNNASAFYATPVGSITQAHWDALMNSNARAPLFLSQALAGNLRTAQGSIVNLTDINVERGMANFTPYTMAKAALMAMTRSLAQELAPEVRVNSVSPGAILWPEHNGDPQQQAEEQARILAGIPAGKLGTERDIAETVYFIATSGSYMTGENIRVDGGRALA</sequence>
<organism evidence="4 5">
    <name type="scientific">Pseudohongiella spirulinae</name>
    <dbReference type="NCBI Taxonomy" id="1249552"/>
    <lineage>
        <taxon>Bacteria</taxon>
        <taxon>Pseudomonadati</taxon>
        <taxon>Pseudomonadota</taxon>
        <taxon>Gammaproteobacteria</taxon>
        <taxon>Pseudomonadales</taxon>
        <taxon>Pseudohongiellaceae</taxon>
        <taxon>Pseudohongiella</taxon>
    </lineage>
</organism>
<evidence type="ECO:0000256" key="3">
    <source>
        <dbReference type="SAM" id="Coils"/>
    </source>
</evidence>
<dbReference type="GO" id="GO:0016491">
    <property type="term" value="F:oxidoreductase activity"/>
    <property type="evidence" value="ECO:0007669"/>
    <property type="project" value="UniProtKB-KW"/>
</dbReference>
<dbReference type="InterPro" id="IPR002347">
    <property type="entry name" value="SDR_fam"/>
</dbReference>
<dbReference type="EMBL" id="CP013189">
    <property type="protein sequence ID" value="ALO47370.1"/>
    <property type="molecule type" value="Genomic_DNA"/>
</dbReference>
<dbReference type="InterPro" id="IPR020904">
    <property type="entry name" value="Sc_DH/Rdtase_CS"/>
</dbReference>
<dbReference type="PROSITE" id="PS00061">
    <property type="entry name" value="ADH_SHORT"/>
    <property type="match status" value="1"/>
</dbReference>
<evidence type="ECO:0000313" key="5">
    <source>
        <dbReference type="Proteomes" id="UP000065641"/>
    </source>
</evidence>
<comment type="similarity">
    <text evidence="1">Belongs to the short-chain dehydrogenases/reductases (SDR) family.</text>
</comment>
<accession>A0A0S2KGG2</accession>
<dbReference type="SUPFAM" id="SSF51735">
    <property type="entry name" value="NAD(P)-binding Rossmann-fold domains"/>
    <property type="match status" value="1"/>
</dbReference>
<keyword evidence="3" id="KW-0175">Coiled coil</keyword>
<keyword evidence="5" id="KW-1185">Reference proteome</keyword>
<dbReference type="PATRIC" id="fig|1249552.3.peg.2759"/>
<evidence type="ECO:0000313" key="4">
    <source>
        <dbReference type="EMBL" id="ALO47370.1"/>
    </source>
</evidence>
<dbReference type="InterPro" id="IPR036291">
    <property type="entry name" value="NAD(P)-bd_dom_sf"/>
</dbReference>
<dbReference type="FunFam" id="3.40.50.720:FF:000084">
    <property type="entry name" value="Short-chain dehydrogenase reductase"/>
    <property type="match status" value="1"/>
</dbReference>
<evidence type="ECO:0000256" key="2">
    <source>
        <dbReference type="ARBA" id="ARBA00023002"/>
    </source>
</evidence>
<dbReference type="RefSeq" id="WP_237113335.1">
    <property type="nucleotide sequence ID" value="NZ_CP013189.1"/>
</dbReference>
<proteinExistence type="inferred from homology"/>
<dbReference type="PRINTS" id="PR00081">
    <property type="entry name" value="GDHRDH"/>
</dbReference>
<dbReference type="Pfam" id="PF13561">
    <property type="entry name" value="adh_short_C2"/>
    <property type="match status" value="1"/>
</dbReference>
<protein>
    <submittedName>
        <fullName evidence="4">Dehydrogenase/reductase</fullName>
    </submittedName>
</protein>
<dbReference type="Proteomes" id="UP000065641">
    <property type="component" value="Chromosome"/>
</dbReference>
<dbReference type="PANTHER" id="PTHR43639">
    <property type="entry name" value="OXIDOREDUCTASE, SHORT-CHAIN DEHYDROGENASE/REDUCTASE FAMILY (AFU_ORTHOLOGUE AFUA_5G02870)"/>
    <property type="match status" value="1"/>
</dbReference>